<dbReference type="AlphaFoldDB" id="A0A524RQ09"/>
<comment type="caution">
    <text evidence="2">The sequence shown here is derived from an EMBL/GenBank/DDBJ whole genome shotgun (WGS) entry which is preliminary data.</text>
</comment>
<proteinExistence type="predicted"/>
<gene>
    <name evidence="2" type="ORF">ERJ67_02470</name>
</gene>
<protein>
    <submittedName>
        <fullName evidence="2">Uncharacterized protein</fullName>
    </submittedName>
</protein>
<evidence type="ECO:0000313" key="2">
    <source>
        <dbReference type="EMBL" id="TGG94495.1"/>
    </source>
</evidence>
<evidence type="ECO:0000256" key="1">
    <source>
        <dbReference type="SAM" id="MobiDB-lite"/>
    </source>
</evidence>
<name>A0A524RQ09_9CHRO</name>
<feature type="region of interest" description="Disordered" evidence="1">
    <location>
        <begin position="1"/>
        <end position="24"/>
    </location>
</feature>
<sequence>MAPASRAIRHSRGGEPTTMPRGASLESPCCSLKPMFCTPWGCDSASSDWATMDMRMKQAKLRMLRHWLDGLDRRRAAVQAAIDTLEQQIQRDTPVS</sequence>
<accession>A0A524RQ09</accession>
<dbReference type="EMBL" id="SRMO01000034">
    <property type="protein sequence ID" value="TGG94495.1"/>
    <property type="molecule type" value="Genomic_DNA"/>
</dbReference>
<evidence type="ECO:0000313" key="3">
    <source>
        <dbReference type="Proteomes" id="UP000317990"/>
    </source>
</evidence>
<organism evidence="2 3">
    <name type="scientific">Aphanocapsa feldmannii 277cV</name>
    <dbReference type="NCBI Taxonomy" id="2507553"/>
    <lineage>
        <taxon>Bacteria</taxon>
        <taxon>Bacillati</taxon>
        <taxon>Cyanobacteriota</taxon>
        <taxon>Cyanophyceae</taxon>
        <taxon>Oscillatoriophycideae</taxon>
        <taxon>Chroococcales</taxon>
        <taxon>Microcystaceae</taxon>
        <taxon>Aphanocapsa</taxon>
    </lineage>
</organism>
<dbReference type="Proteomes" id="UP000317990">
    <property type="component" value="Unassembled WGS sequence"/>
</dbReference>
<reference evidence="2 3" key="1">
    <citation type="journal article" date="2019" name="mSystems">
        <title>Life at home and on the roam: Genomic adaptions reflect the dual lifestyle of an intracellular, facultative symbiont.</title>
        <authorList>
            <person name="Burgsdorf I."/>
        </authorList>
    </citation>
    <scope>NUCLEOTIDE SEQUENCE [LARGE SCALE GENOMIC DNA]</scope>
    <source>
        <strain evidence="2">277cV</strain>
    </source>
</reference>